<dbReference type="Proteomes" id="UP000026962">
    <property type="component" value="Chromosome 5"/>
</dbReference>
<dbReference type="Gramene" id="OPUNC05G09030.1">
    <property type="protein sequence ID" value="OPUNC05G09030.1"/>
    <property type="gene ID" value="OPUNC05G09030"/>
</dbReference>
<dbReference type="EnsemblPlants" id="OPUNC05G09030.1">
    <property type="protein sequence ID" value="OPUNC05G09030.1"/>
    <property type="gene ID" value="OPUNC05G09030"/>
</dbReference>
<evidence type="ECO:0000313" key="2">
    <source>
        <dbReference type="EnsemblPlants" id="OPUNC05G09030.1"/>
    </source>
</evidence>
<feature type="compositionally biased region" description="Basic and acidic residues" evidence="1">
    <location>
        <begin position="1"/>
        <end position="11"/>
    </location>
</feature>
<dbReference type="STRING" id="4537.A0A0E0L0N8"/>
<feature type="compositionally biased region" description="Basic and acidic residues" evidence="1">
    <location>
        <begin position="50"/>
        <end position="71"/>
    </location>
</feature>
<evidence type="ECO:0000313" key="3">
    <source>
        <dbReference type="Proteomes" id="UP000026962"/>
    </source>
</evidence>
<dbReference type="OMA" id="CQEMGEN"/>
<dbReference type="HOGENOM" id="CLU_157552_0_0_1"/>
<protein>
    <recommendedName>
        <fullName evidence="4">DUF834 domain-containing protein</fullName>
    </recommendedName>
</protein>
<dbReference type="AlphaFoldDB" id="A0A0E0L0N8"/>
<sequence>MGENRGEHEGEAVVGETPSPHPNPTLHHAVPQSPCSTGRRVMEGAPGDEEDRREREGQAIVGEEKPGREGKAAVAQGQGKEGKGWVNSGG</sequence>
<proteinExistence type="predicted"/>
<accession>A0A0E0L0N8</accession>
<organism evidence="2">
    <name type="scientific">Oryza punctata</name>
    <name type="common">Red rice</name>
    <dbReference type="NCBI Taxonomy" id="4537"/>
    <lineage>
        <taxon>Eukaryota</taxon>
        <taxon>Viridiplantae</taxon>
        <taxon>Streptophyta</taxon>
        <taxon>Embryophyta</taxon>
        <taxon>Tracheophyta</taxon>
        <taxon>Spermatophyta</taxon>
        <taxon>Magnoliopsida</taxon>
        <taxon>Liliopsida</taxon>
        <taxon>Poales</taxon>
        <taxon>Poaceae</taxon>
        <taxon>BOP clade</taxon>
        <taxon>Oryzoideae</taxon>
        <taxon>Oryzeae</taxon>
        <taxon>Oryzinae</taxon>
        <taxon>Oryza</taxon>
    </lineage>
</organism>
<reference evidence="2" key="2">
    <citation type="submission" date="2018-05" db="EMBL/GenBank/DDBJ databases">
        <title>OpunRS2 (Oryza punctata Reference Sequence Version 2).</title>
        <authorList>
            <person name="Zhang J."/>
            <person name="Kudrna D."/>
            <person name="Lee S."/>
            <person name="Talag J."/>
            <person name="Welchert J."/>
            <person name="Wing R.A."/>
        </authorList>
    </citation>
    <scope>NUCLEOTIDE SEQUENCE [LARGE SCALE GENOMIC DNA]</scope>
</reference>
<name>A0A0E0L0N8_ORYPU</name>
<reference evidence="2" key="1">
    <citation type="submission" date="2015-04" db="UniProtKB">
        <authorList>
            <consortium name="EnsemblPlants"/>
        </authorList>
    </citation>
    <scope>IDENTIFICATION</scope>
</reference>
<evidence type="ECO:0000256" key="1">
    <source>
        <dbReference type="SAM" id="MobiDB-lite"/>
    </source>
</evidence>
<evidence type="ECO:0008006" key="4">
    <source>
        <dbReference type="Google" id="ProtNLM"/>
    </source>
</evidence>
<feature type="region of interest" description="Disordered" evidence="1">
    <location>
        <begin position="1"/>
        <end position="90"/>
    </location>
</feature>
<keyword evidence="3" id="KW-1185">Reference proteome</keyword>